<evidence type="ECO:0000313" key="3">
    <source>
        <dbReference type="EnsemblMetazoa" id="CJA02331.1"/>
    </source>
</evidence>
<dbReference type="AlphaFoldDB" id="A0A8R1DH08"/>
<evidence type="ECO:0000256" key="2">
    <source>
        <dbReference type="SAM" id="SignalP"/>
    </source>
</evidence>
<feature type="chain" id="PRO_5035795159" evidence="2">
    <location>
        <begin position="19"/>
        <end position="460"/>
    </location>
</feature>
<feature type="signal peptide" evidence="2">
    <location>
        <begin position="1"/>
        <end position="18"/>
    </location>
</feature>
<accession>A0A8R1DH08</accession>
<dbReference type="Proteomes" id="UP000005237">
    <property type="component" value="Unassembled WGS sequence"/>
</dbReference>
<dbReference type="InterPro" id="IPR005071">
    <property type="entry name" value="Glycoprotein"/>
</dbReference>
<keyword evidence="4" id="KW-1185">Reference proteome</keyword>
<name>A0A8R1DH08_CAEJA</name>
<feature type="compositionally biased region" description="Low complexity" evidence="1">
    <location>
        <begin position="363"/>
        <end position="391"/>
    </location>
</feature>
<feature type="region of interest" description="Disordered" evidence="1">
    <location>
        <begin position="363"/>
        <end position="432"/>
    </location>
</feature>
<reference evidence="4" key="1">
    <citation type="submission" date="2010-08" db="EMBL/GenBank/DDBJ databases">
        <authorList>
            <consortium name="Caenorhabditis japonica Sequencing Consortium"/>
            <person name="Wilson R.K."/>
        </authorList>
    </citation>
    <scope>NUCLEOTIDE SEQUENCE [LARGE SCALE GENOMIC DNA]</scope>
    <source>
        <strain evidence="4">DF5081</strain>
    </source>
</reference>
<proteinExistence type="predicted"/>
<evidence type="ECO:0000256" key="1">
    <source>
        <dbReference type="SAM" id="MobiDB-lite"/>
    </source>
</evidence>
<dbReference type="EnsemblMetazoa" id="CJA02331.1">
    <property type="protein sequence ID" value="CJA02331.1"/>
    <property type="gene ID" value="WBGene00121536"/>
</dbReference>
<sequence length="460" mass="50380">MNCRLFFLTTVLLGPISASPLILHLKDYKNGTIYNVAGVEDGANLYLASNDNSDHFRNIQITTGGANHSLTDLTGINSDGTPKKLSVSGGLSISTTNENSITNELTGYIYVTTVQQAQDPLFSVYVITGTHNITINGVQTTTVILNTEFRSSSGDADQPEKNTYVKDILQNSDSNIYFQWGIPSDTYKSDTKNKFFENPINLPNKDNTAVARHFFDHIEPLQIGLDYWYFTTDGSVTMTLQNTYVESHNYNTTAANTTGLVINNNFIFNKRDINFESDPTRAQIVGNLISTIIPRQKQVNFIFSNDEGNTIWQSYDNTKNQTQNLMFEEFPAQKFTINATQIIPGIFYCQYFSFYSNSLPSTNSTVTSAPTTTPGASPVTQTSNQVSSQTTRAPLTSIAPVTGSTAPVTGSTANRGTAQTQTDGSASSISTSTISTTTNISRSPIVDFLMMIALMTVVVF</sequence>
<dbReference type="GO" id="GO:0045087">
    <property type="term" value="P:innate immune response"/>
    <property type="evidence" value="ECO:0007669"/>
    <property type="project" value="TreeGrafter"/>
</dbReference>
<keyword evidence="2" id="KW-0732">Signal</keyword>
<dbReference type="PANTHER" id="PTHR21733:SF1">
    <property type="entry name" value="DOWNSTREAM OF DAF-16 (REGULATED BY DAF-16)"/>
    <property type="match status" value="1"/>
</dbReference>
<reference evidence="3" key="2">
    <citation type="submission" date="2022-06" db="UniProtKB">
        <authorList>
            <consortium name="EnsemblMetazoa"/>
        </authorList>
    </citation>
    <scope>IDENTIFICATION</scope>
    <source>
        <strain evidence="3">DF5081</strain>
    </source>
</reference>
<evidence type="ECO:0000313" key="4">
    <source>
        <dbReference type="Proteomes" id="UP000005237"/>
    </source>
</evidence>
<dbReference type="GO" id="GO:0045121">
    <property type="term" value="C:membrane raft"/>
    <property type="evidence" value="ECO:0007669"/>
    <property type="project" value="TreeGrafter"/>
</dbReference>
<feature type="compositionally biased region" description="Polar residues" evidence="1">
    <location>
        <begin position="402"/>
        <end position="424"/>
    </location>
</feature>
<dbReference type="PANTHER" id="PTHR21733">
    <property type="entry name" value="CUB_2 DOMAIN-CONTAINING PROTEIN-RELATED-RELATED"/>
    <property type="match status" value="1"/>
</dbReference>
<protein>
    <submittedName>
        <fullName evidence="3">Uncharacterized protein</fullName>
    </submittedName>
</protein>
<organism evidence="3 4">
    <name type="scientific">Caenorhabditis japonica</name>
    <dbReference type="NCBI Taxonomy" id="281687"/>
    <lineage>
        <taxon>Eukaryota</taxon>
        <taxon>Metazoa</taxon>
        <taxon>Ecdysozoa</taxon>
        <taxon>Nematoda</taxon>
        <taxon>Chromadorea</taxon>
        <taxon>Rhabditida</taxon>
        <taxon>Rhabditina</taxon>
        <taxon>Rhabditomorpha</taxon>
        <taxon>Rhabditoidea</taxon>
        <taxon>Rhabditidae</taxon>
        <taxon>Peloderinae</taxon>
        <taxon>Caenorhabditis</taxon>
    </lineage>
</organism>
<dbReference type="Pfam" id="PF03409">
    <property type="entry name" value="Glycoprotein"/>
    <property type="match status" value="1"/>
</dbReference>